<dbReference type="STRING" id="306540.SAMN05421839_1462"/>
<dbReference type="SUPFAM" id="SSF55816">
    <property type="entry name" value="5'-nucleotidase (syn. UDP-sugar hydrolase), C-terminal domain"/>
    <property type="match status" value="1"/>
</dbReference>
<keyword evidence="1" id="KW-0732">Signal</keyword>
<keyword evidence="2" id="KW-0378">Hydrolase</keyword>
<dbReference type="GO" id="GO:0008253">
    <property type="term" value="F:5'-nucleotidase activity"/>
    <property type="evidence" value="ECO:0007669"/>
    <property type="project" value="TreeGrafter"/>
</dbReference>
<protein>
    <submittedName>
        <fullName evidence="6">2',3'-cyclic-nucleotide 2'-phosphodiesterase/5'-or 3'-nucleotidase, 5'-nucleotidase family</fullName>
    </submittedName>
    <submittedName>
        <fullName evidence="5">Metallophosphoesterase YunD</fullName>
    </submittedName>
</protein>
<dbReference type="Proteomes" id="UP000321547">
    <property type="component" value="Unassembled WGS sequence"/>
</dbReference>
<dbReference type="GO" id="GO:0008768">
    <property type="term" value="F:UDP-sugar diphosphatase activity"/>
    <property type="evidence" value="ECO:0007669"/>
    <property type="project" value="TreeGrafter"/>
</dbReference>
<dbReference type="GO" id="GO:0000166">
    <property type="term" value="F:nucleotide binding"/>
    <property type="evidence" value="ECO:0007669"/>
    <property type="project" value="UniProtKB-KW"/>
</dbReference>
<accession>A0A1I5SK58</accession>
<reference evidence="6 7" key="1">
    <citation type="submission" date="2016-10" db="EMBL/GenBank/DDBJ databases">
        <authorList>
            <person name="de Groot N.N."/>
        </authorList>
    </citation>
    <scope>NUCLEOTIDE SEQUENCE [LARGE SCALE GENOMIC DNA]</scope>
    <source>
        <strain evidence="6 7">DSM 17073</strain>
    </source>
</reference>
<gene>
    <name evidence="5" type="primary">yunD</name>
    <name evidence="5" type="ORF">HHA03_21380</name>
    <name evidence="6" type="ORF">SAMN05421839_1462</name>
</gene>
<feature type="domain" description="Calcineurin-like phosphoesterase" evidence="3">
    <location>
        <begin position="12"/>
        <end position="211"/>
    </location>
</feature>
<evidence type="ECO:0000256" key="2">
    <source>
        <dbReference type="RuleBase" id="RU362119"/>
    </source>
</evidence>
<sequence length="468" mass="53025">MRDDLNMNETLHIYYTSDLHSHFENWPKIVHFLKEKIHQHERKQEPYLILDNGDHLDRVQPISEASKGLSNVTLLNEAAYDVVTFGNNEGITLDRDEFYHLYDDANFSVVCANVVSQNGDNPAWLKRYVIKDVTPNFKVGIIGLTAPFNHFYHPMGWDALDPLKQLKLTLTELIPQVDSVIVLSHLGVDQDELIAKYFDEIDLIIGGHTHHLFKEGKLINNSILSAVGKFGHYVGEATLTFDTEQKAIIEKAAYAQSVETIPEDKGTKNSLDMLLKQASQTMSDVVCTLPAPLEVDWFKETPIIQLLTETLKSWTGADLAMLNAGIILESLPKGDVTLHDLHRICPHPINPVIVEMTGRELQEVIREGLTERYIHYPIVGYGFRGKVMGVLVYDGVEIELKEVDRHEPLISSIYINQKLLDSKKTYTLATADMFTFGHLAPNIAHASKKTYFMPEFMRDLLKMSLETA</sequence>
<evidence type="ECO:0000313" key="8">
    <source>
        <dbReference type="Proteomes" id="UP000321547"/>
    </source>
</evidence>
<dbReference type="InterPro" id="IPR011240">
    <property type="entry name" value="Pesterase_YunD"/>
</dbReference>
<organism evidence="6 7">
    <name type="scientific">Halolactibacillus halophilus</name>
    <dbReference type="NCBI Taxonomy" id="306540"/>
    <lineage>
        <taxon>Bacteria</taxon>
        <taxon>Bacillati</taxon>
        <taxon>Bacillota</taxon>
        <taxon>Bacilli</taxon>
        <taxon>Bacillales</taxon>
        <taxon>Bacillaceae</taxon>
        <taxon>Halolactibacillus</taxon>
    </lineage>
</organism>
<dbReference type="PIRSF" id="PIRSF036361">
    <property type="entry name" value="YunD"/>
    <property type="match status" value="1"/>
</dbReference>
<dbReference type="EMBL" id="FOXC01000046">
    <property type="protein sequence ID" value="SFP71115.1"/>
    <property type="molecule type" value="Genomic_DNA"/>
</dbReference>
<name>A0A1I5SK58_9BACI</name>
<dbReference type="InterPro" id="IPR036907">
    <property type="entry name" value="5'-Nucleotdase_C_sf"/>
</dbReference>
<keyword evidence="8" id="KW-1185">Reference proteome</keyword>
<dbReference type="PANTHER" id="PTHR11575:SF23">
    <property type="entry name" value="5-NUCLEOTIDASE FAMILY PROTEIN"/>
    <property type="match status" value="1"/>
</dbReference>
<evidence type="ECO:0000313" key="6">
    <source>
        <dbReference type="EMBL" id="SFP71115.1"/>
    </source>
</evidence>
<dbReference type="Gene3D" id="3.60.21.10">
    <property type="match status" value="1"/>
</dbReference>
<proteinExistence type="inferred from homology"/>
<evidence type="ECO:0000313" key="5">
    <source>
        <dbReference type="EMBL" id="GEM02606.1"/>
    </source>
</evidence>
<evidence type="ECO:0000259" key="4">
    <source>
        <dbReference type="Pfam" id="PF02872"/>
    </source>
</evidence>
<dbReference type="GO" id="GO:0009166">
    <property type="term" value="P:nucleotide catabolic process"/>
    <property type="evidence" value="ECO:0007669"/>
    <property type="project" value="InterPro"/>
</dbReference>
<dbReference type="InterPro" id="IPR006179">
    <property type="entry name" value="5_nucleotidase/apyrase"/>
</dbReference>
<dbReference type="Pfam" id="PF02872">
    <property type="entry name" value="5_nucleotid_C"/>
    <property type="match status" value="1"/>
</dbReference>
<dbReference type="InterPro" id="IPR029052">
    <property type="entry name" value="Metallo-depent_PP-like"/>
</dbReference>
<dbReference type="Gene3D" id="3.90.780.10">
    <property type="entry name" value="5'-Nucleotidase, C-terminal domain"/>
    <property type="match status" value="1"/>
</dbReference>
<feature type="domain" description="5'-Nucleotidase C-terminal" evidence="4">
    <location>
        <begin position="296"/>
        <end position="433"/>
    </location>
</feature>
<evidence type="ECO:0000313" key="7">
    <source>
        <dbReference type="Proteomes" id="UP000242243"/>
    </source>
</evidence>
<dbReference type="SUPFAM" id="SSF56300">
    <property type="entry name" value="Metallo-dependent phosphatases"/>
    <property type="match status" value="1"/>
</dbReference>
<dbReference type="InterPro" id="IPR008334">
    <property type="entry name" value="5'-Nucleotdase_C"/>
</dbReference>
<evidence type="ECO:0000259" key="3">
    <source>
        <dbReference type="Pfam" id="PF00149"/>
    </source>
</evidence>
<dbReference type="Proteomes" id="UP000242243">
    <property type="component" value="Unassembled WGS sequence"/>
</dbReference>
<reference evidence="5 8" key="2">
    <citation type="submission" date="2019-07" db="EMBL/GenBank/DDBJ databases">
        <title>Whole genome shotgun sequence of Halolactibacillus halophilus NBRC 100868.</title>
        <authorList>
            <person name="Hosoyama A."/>
            <person name="Uohara A."/>
            <person name="Ohji S."/>
            <person name="Ichikawa N."/>
        </authorList>
    </citation>
    <scope>NUCLEOTIDE SEQUENCE [LARGE SCALE GENOMIC DNA]</scope>
    <source>
        <strain evidence="5 8">NBRC 100868</strain>
    </source>
</reference>
<dbReference type="AlphaFoldDB" id="A0A1I5SK58"/>
<evidence type="ECO:0000256" key="1">
    <source>
        <dbReference type="ARBA" id="ARBA00022729"/>
    </source>
</evidence>
<dbReference type="EMBL" id="BJWI01000046">
    <property type="protein sequence ID" value="GEM02606.1"/>
    <property type="molecule type" value="Genomic_DNA"/>
</dbReference>
<dbReference type="PRINTS" id="PR01607">
    <property type="entry name" value="APYRASEFAMLY"/>
</dbReference>
<keyword evidence="2" id="KW-0547">Nucleotide-binding</keyword>
<dbReference type="Pfam" id="PF00149">
    <property type="entry name" value="Metallophos"/>
    <property type="match status" value="1"/>
</dbReference>
<dbReference type="CDD" id="cd00845">
    <property type="entry name" value="MPP_UshA_N_like"/>
    <property type="match status" value="1"/>
</dbReference>
<dbReference type="PANTHER" id="PTHR11575">
    <property type="entry name" value="5'-NUCLEOTIDASE-RELATED"/>
    <property type="match status" value="1"/>
</dbReference>
<dbReference type="InterPro" id="IPR004843">
    <property type="entry name" value="Calcineurin-like_PHP"/>
</dbReference>
<comment type="similarity">
    <text evidence="2">Belongs to the 5'-nucleotidase family.</text>
</comment>
<dbReference type="GO" id="GO:0030288">
    <property type="term" value="C:outer membrane-bounded periplasmic space"/>
    <property type="evidence" value="ECO:0007669"/>
    <property type="project" value="TreeGrafter"/>
</dbReference>